<sequence>MEALYVLLIFALAITIIYLAGKWNASDADHTMGFDNLRSSRKPKAADDDKGAKDE</sequence>
<accession>A0ABS7H072</accession>
<dbReference type="RefSeq" id="WP_220336860.1">
    <property type="nucleotide sequence ID" value="NZ_JAEUAK010000011.1"/>
</dbReference>
<name>A0ABS7H072_9HYPH</name>
<protein>
    <recommendedName>
        <fullName evidence="4">Cbb3-type cytochrome oxidase assembly protein CcoS</fullName>
    </recommendedName>
</protein>
<comment type="caution">
    <text evidence="2">The sequence shown here is derived from an EMBL/GenBank/DDBJ whole genome shotgun (WGS) entry which is preliminary data.</text>
</comment>
<evidence type="ECO:0000313" key="3">
    <source>
        <dbReference type="Proteomes" id="UP000717752"/>
    </source>
</evidence>
<keyword evidence="3" id="KW-1185">Reference proteome</keyword>
<evidence type="ECO:0000313" key="2">
    <source>
        <dbReference type="EMBL" id="MBW9055545.1"/>
    </source>
</evidence>
<organism evidence="2 3">
    <name type="scientific">Rhizobium mesosinicum</name>
    <dbReference type="NCBI Taxonomy" id="335017"/>
    <lineage>
        <taxon>Bacteria</taxon>
        <taxon>Pseudomonadati</taxon>
        <taxon>Pseudomonadota</taxon>
        <taxon>Alphaproteobacteria</taxon>
        <taxon>Hyphomicrobiales</taxon>
        <taxon>Rhizobiaceae</taxon>
        <taxon>Rhizobium/Agrobacterium group</taxon>
        <taxon>Rhizobium</taxon>
    </lineage>
</organism>
<evidence type="ECO:0008006" key="4">
    <source>
        <dbReference type="Google" id="ProtNLM"/>
    </source>
</evidence>
<reference evidence="2 3" key="1">
    <citation type="journal article" date="2021" name="MBio">
        <title>Poor Competitiveness of Bradyrhizobium in Pigeon Pea Root Colonization in Indian Soils.</title>
        <authorList>
            <person name="Chalasani D."/>
            <person name="Basu A."/>
            <person name="Pullabhotla S.V.S.R.N."/>
            <person name="Jorrin B."/>
            <person name="Neal A.L."/>
            <person name="Poole P.S."/>
            <person name="Podile A.R."/>
            <person name="Tkacz A."/>
        </authorList>
    </citation>
    <scope>NUCLEOTIDE SEQUENCE [LARGE SCALE GENOMIC DNA]</scope>
    <source>
        <strain evidence="2 3">HU56</strain>
    </source>
</reference>
<gene>
    <name evidence="2" type="ORF">JNB85_24360</name>
</gene>
<feature type="region of interest" description="Disordered" evidence="1">
    <location>
        <begin position="33"/>
        <end position="55"/>
    </location>
</feature>
<feature type="compositionally biased region" description="Basic and acidic residues" evidence="1">
    <location>
        <begin position="44"/>
        <end position="55"/>
    </location>
</feature>
<dbReference type="Proteomes" id="UP000717752">
    <property type="component" value="Unassembled WGS sequence"/>
</dbReference>
<evidence type="ECO:0000256" key="1">
    <source>
        <dbReference type="SAM" id="MobiDB-lite"/>
    </source>
</evidence>
<dbReference type="EMBL" id="JAEUAK010000011">
    <property type="protein sequence ID" value="MBW9055545.1"/>
    <property type="molecule type" value="Genomic_DNA"/>
</dbReference>
<proteinExistence type="predicted"/>